<dbReference type="STRING" id="452.Lspi_2015"/>
<dbReference type="AlphaFoldDB" id="A0A0W0YZ21"/>
<dbReference type="EMBL" id="LNYX01000030">
    <property type="protein sequence ID" value="KTD62165.1"/>
    <property type="molecule type" value="Genomic_DNA"/>
</dbReference>
<dbReference type="InterPro" id="IPR027417">
    <property type="entry name" value="P-loop_NTPase"/>
</dbReference>
<dbReference type="InterPro" id="IPR032710">
    <property type="entry name" value="NTF2-like_dom_sf"/>
</dbReference>
<dbReference type="PATRIC" id="fig|452.5.peg.2220"/>
<proteinExistence type="predicted"/>
<evidence type="ECO:0000313" key="3">
    <source>
        <dbReference type="Proteomes" id="UP000054877"/>
    </source>
</evidence>
<dbReference type="Pfam" id="PF13521">
    <property type="entry name" value="AAA_28"/>
    <property type="match status" value="1"/>
</dbReference>
<gene>
    <name evidence="2" type="ORF">Lspi_2015</name>
</gene>
<reference evidence="2 3" key="1">
    <citation type="submission" date="2015-11" db="EMBL/GenBank/DDBJ databases">
        <title>Genomic analysis of 38 Legionella species identifies large and diverse effector repertoires.</title>
        <authorList>
            <person name="Burstein D."/>
            <person name="Amaro F."/>
            <person name="Zusman T."/>
            <person name="Lifshitz Z."/>
            <person name="Cohen O."/>
            <person name="Gilbert J.A."/>
            <person name="Pupko T."/>
            <person name="Shuman H.A."/>
            <person name="Segal G."/>
        </authorList>
    </citation>
    <scope>NUCLEOTIDE SEQUENCE [LARGE SCALE GENOMIC DNA]</scope>
    <source>
        <strain evidence="2 3">Mt.St.Helens-9</strain>
    </source>
</reference>
<dbReference type="RefSeq" id="WP_162264430.1">
    <property type="nucleotide sequence ID" value="NZ_CAAAII010000004.1"/>
</dbReference>
<organism evidence="2 3">
    <name type="scientific">Legionella spiritensis</name>
    <dbReference type="NCBI Taxonomy" id="452"/>
    <lineage>
        <taxon>Bacteria</taxon>
        <taxon>Pseudomonadati</taxon>
        <taxon>Pseudomonadota</taxon>
        <taxon>Gammaproteobacteria</taxon>
        <taxon>Legionellales</taxon>
        <taxon>Legionellaceae</taxon>
        <taxon>Legionella</taxon>
    </lineage>
</organism>
<dbReference type="Proteomes" id="UP000054877">
    <property type="component" value="Unassembled WGS sequence"/>
</dbReference>
<keyword evidence="3" id="KW-1185">Reference proteome</keyword>
<feature type="domain" description="NadR/Ttd14 AAA" evidence="1">
    <location>
        <begin position="7"/>
        <end position="162"/>
    </location>
</feature>
<dbReference type="Gene3D" id="3.40.50.300">
    <property type="entry name" value="P-loop containing nucleotide triphosphate hydrolases"/>
    <property type="match status" value="1"/>
</dbReference>
<dbReference type="SUPFAM" id="SSF52540">
    <property type="entry name" value="P-loop containing nucleoside triphosphate hydrolases"/>
    <property type="match status" value="1"/>
</dbReference>
<name>A0A0W0YZ21_LEGSP</name>
<accession>A0A0W0YZ21</accession>
<sequence length="320" mass="37374">MNKHNYFILTGAMGAGKSTILKELRKLGFLCIDEPARQILAEQRAIEGSGVPEHDPKLFADLLLSRSIYQFKQMENRQGPVIYDRGIPDNIGYAKLFDLDCHSQTKAAHQYQYNKQVLFLPAWEEIYENDDERKMTYSQAKLFGDDVRKIYEDLSYNIIEVPLLPPYERAEFIVNTIVKKMAAQSAMPLETAPDCQNILQELKQREPIFHRREFGTSREALENMTTASFWEIGASGRRYCREYVIKTLLERYQQQPIDDWETEQWGATDFCCQKIADHNYLLTYTLTQGTRITRRSTIWRLENDSWKIAYHQGTVVEDTL</sequence>
<comment type="caution">
    <text evidence="2">The sequence shown here is derived from an EMBL/GenBank/DDBJ whole genome shotgun (WGS) entry which is preliminary data.</text>
</comment>
<evidence type="ECO:0000313" key="2">
    <source>
        <dbReference type="EMBL" id="KTD62165.1"/>
    </source>
</evidence>
<dbReference type="SUPFAM" id="SSF54427">
    <property type="entry name" value="NTF2-like"/>
    <property type="match status" value="1"/>
</dbReference>
<dbReference type="InterPro" id="IPR038727">
    <property type="entry name" value="NadR/Ttd14_AAA_dom"/>
</dbReference>
<evidence type="ECO:0000259" key="1">
    <source>
        <dbReference type="Pfam" id="PF13521"/>
    </source>
</evidence>
<protein>
    <submittedName>
        <fullName evidence="2">ATPase</fullName>
    </submittedName>
</protein>